<dbReference type="InterPro" id="IPR017856">
    <property type="entry name" value="Integrase-like_N"/>
</dbReference>
<dbReference type="InterPro" id="IPR048300">
    <property type="entry name" value="TACO1_YebC-like_2nd/3rd_dom"/>
</dbReference>
<protein>
    <submittedName>
        <fullName evidence="5">Transcriptional regulatory protein</fullName>
    </submittedName>
</protein>
<dbReference type="InterPro" id="IPR029072">
    <property type="entry name" value="YebC-like"/>
</dbReference>
<dbReference type="Gene3D" id="3.30.70.980">
    <property type="match status" value="2"/>
</dbReference>
<proteinExistence type="inferred from homology"/>
<comment type="similarity">
    <text evidence="2">Belongs to the TACO1 family.</text>
</comment>
<reference evidence="5" key="2">
    <citation type="journal article" date="2023" name="Science">
        <title>Genomic signatures of disease resistance in endangered staghorn corals.</title>
        <authorList>
            <person name="Vollmer S.V."/>
            <person name="Selwyn J.D."/>
            <person name="Despard B.A."/>
            <person name="Roesel C.L."/>
        </authorList>
    </citation>
    <scope>NUCLEOTIDE SEQUENCE</scope>
    <source>
        <strain evidence="5">K2</strain>
    </source>
</reference>
<dbReference type="HAMAP" id="MF_00693">
    <property type="entry name" value="Transcrip_reg_TACO1"/>
    <property type="match status" value="1"/>
</dbReference>
<evidence type="ECO:0000256" key="2">
    <source>
        <dbReference type="ARBA" id="ARBA00008724"/>
    </source>
</evidence>
<dbReference type="InterPro" id="IPR026564">
    <property type="entry name" value="Transcrip_reg_TACO1-like_dom3"/>
</dbReference>
<comment type="subcellular location">
    <subcellularLocation>
        <location evidence="1">Mitochondrion</location>
    </subcellularLocation>
</comment>
<evidence type="ECO:0000259" key="3">
    <source>
        <dbReference type="Pfam" id="PF01709"/>
    </source>
</evidence>
<dbReference type="SUPFAM" id="SSF75625">
    <property type="entry name" value="YebC-like"/>
    <property type="match status" value="1"/>
</dbReference>
<gene>
    <name evidence="5" type="ORF">P5673_014734</name>
</gene>
<name>A0AAD9QJE1_ACRCE</name>
<evidence type="ECO:0000313" key="5">
    <source>
        <dbReference type="EMBL" id="KAK2561996.1"/>
    </source>
</evidence>
<feature type="domain" description="TACO1/YebC-like N-terminal" evidence="4">
    <location>
        <begin position="51"/>
        <end position="121"/>
    </location>
</feature>
<evidence type="ECO:0000313" key="6">
    <source>
        <dbReference type="Proteomes" id="UP001249851"/>
    </source>
</evidence>
<dbReference type="Pfam" id="PF20772">
    <property type="entry name" value="TACO1_YebC_N"/>
    <property type="match status" value="1"/>
</dbReference>
<keyword evidence="6" id="KW-1185">Reference proteome</keyword>
<dbReference type="AlphaFoldDB" id="A0AAD9QJE1"/>
<reference evidence="5" key="1">
    <citation type="journal article" date="2023" name="G3 (Bethesda)">
        <title>Whole genome assembly and annotation of the endangered Caribbean coral Acropora cervicornis.</title>
        <authorList>
            <person name="Selwyn J.D."/>
            <person name="Vollmer S.V."/>
        </authorList>
    </citation>
    <scope>NUCLEOTIDE SEQUENCE</scope>
    <source>
        <strain evidence="5">K2</strain>
    </source>
</reference>
<evidence type="ECO:0000256" key="1">
    <source>
        <dbReference type="ARBA" id="ARBA00004173"/>
    </source>
</evidence>
<dbReference type="Gene3D" id="1.10.10.200">
    <property type="match status" value="1"/>
</dbReference>
<sequence>MPNIFETKMAARLASKSHFFINCFPAIVTKCSCPSARINGFRMQLRYAGHSKWQNIRFKKAHIDFARSKEFGKVSMEIITAVRESGADIKFNPRLEKLIEKAKSISMPKDKIENAIKSGAGTKGNPYEASLFEIKGPGGCGLVVQILTTSRGKTKNEINTILRKNGGLLKDGGSVTFQYDHKGVITMQDFLFVEGKHKLYNYPDENSIDEAEDIAIDIGAENVFFSEAETGVKNIKFLCPVEDTKQVYDQLSQKFPKASISSELEYVPHTLVSLSNELLQQAEKLIETLEDHIDVVRIYDNIQDYPSATCKLFGST</sequence>
<feature type="domain" description="TACO1/YebC-like second and third" evidence="3">
    <location>
        <begin position="127"/>
        <end position="302"/>
    </location>
</feature>
<dbReference type="Proteomes" id="UP001249851">
    <property type="component" value="Unassembled WGS sequence"/>
</dbReference>
<accession>A0AAD9QJE1</accession>
<dbReference type="PANTHER" id="PTHR12532:SF0">
    <property type="entry name" value="TRANSLATIONAL ACTIVATOR OF CYTOCHROME C OXIDASE 1"/>
    <property type="match status" value="1"/>
</dbReference>
<dbReference type="EMBL" id="JARQWQ010000030">
    <property type="protein sequence ID" value="KAK2561996.1"/>
    <property type="molecule type" value="Genomic_DNA"/>
</dbReference>
<dbReference type="Pfam" id="PF01709">
    <property type="entry name" value="Transcrip_reg"/>
    <property type="match status" value="1"/>
</dbReference>
<dbReference type="GO" id="GO:0005739">
    <property type="term" value="C:mitochondrion"/>
    <property type="evidence" value="ECO:0007669"/>
    <property type="project" value="UniProtKB-SubCell"/>
</dbReference>
<dbReference type="InterPro" id="IPR002876">
    <property type="entry name" value="Transcrip_reg_TACO1-like"/>
</dbReference>
<dbReference type="FunFam" id="1.10.10.200:FF:000002">
    <property type="entry name" value="Probable transcriptional regulatory protein CLM62_37755"/>
    <property type="match status" value="1"/>
</dbReference>
<organism evidence="5 6">
    <name type="scientific">Acropora cervicornis</name>
    <name type="common">Staghorn coral</name>
    <dbReference type="NCBI Taxonomy" id="6130"/>
    <lineage>
        <taxon>Eukaryota</taxon>
        <taxon>Metazoa</taxon>
        <taxon>Cnidaria</taxon>
        <taxon>Anthozoa</taxon>
        <taxon>Hexacorallia</taxon>
        <taxon>Scleractinia</taxon>
        <taxon>Astrocoeniina</taxon>
        <taxon>Acroporidae</taxon>
        <taxon>Acropora</taxon>
    </lineage>
</organism>
<dbReference type="PANTHER" id="PTHR12532">
    <property type="entry name" value="TRANSLATIONAL ACTIVATOR OF CYTOCHROME C OXIDASE 1"/>
    <property type="match status" value="1"/>
</dbReference>
<dbReference type="InterPro" id="IPR049083">
    <property type="entry name" value="TACO1_YebC_N"/>
</dbReference>
<comment type="caution">
    <text evidence="5">The sequence shown here is derived from an EMBL/GenBank/DDBJ whole genome shotgun (WGS) entry which is preliminary data.</text>
</comment>
<evidence type="ECO:0000259" key="4">
    <source>
        <dbReference type="Pfam" id="PF20772"/>
    </source>
</evidence>